<sequence length="409" mass="42712">MTALGVGWLEVQSLCAVALAATSALIVPGTGTSDPSVAHDFESNAYQNFIDPGAQGCTDNACPGVDFVPVPYDASLWPVISSKGPGASSAKWDTSVAGGVATLDQLTRRQLGAPGTVTVFGYSQGATVASEEKAALAGLSPEDKARLSFVLIANPNRPNGGIIERPVLFGGIPVADITFGPPTPTDTGIATTDIAMQYDGISDFPAYPLNVLADANALLGTLLIHPSYLQPKGNGAGGEPKAGAAIYGYPDRSEFIAQQNCDELPQHCQNHGDTTYVTIPNPQGALPLLYPLRAIGKHTNRTDLTEPAAALAEPALRVLVETGYDRTDYSAPTPLRFDQPLNPQKTATLATDLPAAIDQGVADATAEIENPTHNTDRTLPVETVLANMEDLLPPDPVVSLVREFLPAAP</sequence>
<accession>A0A846W230</accession>
<dbReference type="Gene3D" id="3.40.50.1820">
    <property type="entry name" value="alpha/beta hydrolase"/>
    <property type="match status" value="1"/>
</dbReference>
<dbReference type="SUPFAM" id="SSF53474">
    <property type="entry name" value="alpha/beta-Hydrolases"/>
    <property type="match status" value="1"/>
</dbReference>
<protein>
    <submittedName>
        <fullName evidence="3">PE-PPE domain-containing protein</fullName>
    </submittedName>
</protein>
<proteinExistence type="predicted"/>
<organism evidence="3 4">
    <name type="scientific">Nocardia coubleae</name>
    <dbReference type="NCBI Taxonomy" id="356147"/>
    <lineage>
        <taxon>Bacteria</taxon>
        <taxon>Bacillati</taxon>
        <taxon>Actinomycetota</taxon>
        <taxon>Actinomycetes</taxon>
        <taxon>Mycobacteriales</taxon>
        <taxon>Nocardiaceae</taxon>
        <taxon>Nocardia</taxon>
    </lineage>
</organism>
<feature type="signal peptide" evidence="1">
    <location>
        <begin position="1"/>
        <end position="20"/>
    </location>
</feature>
<reference evidence="3 4" key="1">
    <citation type="submission" date="2020-04" db="EMBL/GenBank/DDBJ databases">
        <title>MicrobeNet Type strains.</title>
        <authorList>
            <person name="Nicholson A.C."/>
        </authorList>
    </citation>
    <scope>NUCLEOTIDE SEQUENCE [LARGE SCALE GENOMIC DNA]</scope>
    <source>
        <strain evidence="3 4">DSM 44960</strain>
    </source>
</reference>
<dbReference type="InterPro" id="IPR013228">
    <property type="entry name" value="PE-PPE_C"/>
</dbReference>
<gene>
    <name evidence="3" type="ORF">HGA10_05685</name>
</gene>
<dbReference type="InterPro" id="IPR029058">
    <property type="entry name" value="AB_hydrolase_fold"/>
</dbReference>
<dbReference type="EMBL" id="JAAXOM010000001">
    <property type="protein sequence ID" value="NKX86806.1"/>
    <property type="molecule type" value="Genomic_DNA"/>
</dbReference>
<name>A0A846W230_9NOCA</name>
<evidence type="ECO:0000259" key="2">
    <source>
        <dbReference type="Pfam" id="PF08237"/>
    </source>
</evidence>
<dbReference type="Pfam" id="PF08237">
    <property type="entry name" value="PE-PPE"/>
    <property type="match status" value="1"/>
</dbReference>
<dbReference type="AlphaFoldDB" id="A0A846W230"/>
<dbReference type="RefSeq" id="WP_067639273.1">
    <property type="nucleotide sequence ID" value="NZ_JAAXOM010000001.1"/>
</dbReference>
<evidence type="ECO:0000256" key="1">
    <source>
        <dbReference type="SAM" id="SignalP"/>
    </source>
</evidence>
<keyword evidence="4" id="KW-1185">Reference proteome</keyword>
<keyword evidence="1" id="KW-0732">Signal</keyword>
<evidence type="ECO:0000313" key="4">
    <source>
        <dbReference type="Proteomes" id="UP000572007"/>
    </source>
</evidence>
<feature type="domain" description="PE-PPE" evidence="2">
    <location>
        <begin position="69"/>
        <end position="325"/>
    </location>
</feature>
<dbReference type="Proteomes" id="UP000572007">
    <property type="component" value="Unassembled WGS sequence"/>
</dbReference>
<feature type="chain" id="PRO_5039314611" evidence="1">
    <location>
        <begin position="21"/>
        <end position="409"/>
    </location>
</feature>
<comment type="caution">
    <text evidence="3">The sequence shown here is derived from an EMBL/GenBank/DDBJ whole genome shotgun (WGS) entry which is preliminary data.</text>
</comment>
<evidence type="ECO:0000313" key="3">
    <source>
        <dbReference type="EMBL" id="NKX86806.1"/>
    </source>
</evidence>